<organism evidence="6 7">
    <name type="scientific">Faecalibacter rhinopitheci</name>
    <dbReference type="NCBI Taxonomy" id="2779678"/>
    <lineage>
        <taxon>Bacteria</taxon>
        <taxon>Pseudomonadati</taxon>
        <taxon>Bacteroidota</taxon>
        <taxon>Flavobacteriia</taxon>
        <taxon>Flavobacteriales</taxon>
        <taxon>Weeksellaceae</taxon>
        <taxon>Faecalibacter</taxon>
    </lineage>
</organism>
<dbReference type="PANTHER" id="PTHR37306:SF1">
    <property type="entry name" value="COLICIN V PRODUCTION PROTEIN"/>
    <property type="match status" value="1"/>
</dbReference>
<feature type="transmembrane region" description="Helical" evidence="5">
    <location>
        <begin position="34"/>
        <end position="51"/>
    </location>
</feature>
<dbReference type="EMBL" id="JADGIK010000004">
    <property type="protein sequence ID" value="MBF0597165.1"/>
    <property type="molecule type" value="Genomic_DNA"/>
</dbReference>
<gene>
    <name evidence="6" type="ORF">IM532_06870</name>
</gene>
<sequence length="179" mass="19759">MDYVSTFNNLDILIALAVAFGVVNGFFKGFISQLIGLLGFIVAIAISFKFYQIVETIIGAQNIVADGLVSIVSLILTFVIAFFSIKFISKIAQKTVEYIGLGIINRLAGAALGLAIILLISSSILFYIDPILEIGFKETKDESILYPHLIDSAEYIKNLFYETKDIIRAKNNLEEQPII</sequence>
<evidence type="ECO:0000256" key="4">
    <source>
        <dbReference type="ARBA" id="ARBA00023136"/>
    </source>
</evidence>
<keyword evidence="7" id="KW-1185">Reference proteome</keyword>
<evidence type="ECO:0000313" key="7">
    <source>
        <dbReference type="Proteomes" id="UP000608754"/>
    </source>
</evidence>
<comment type="subcellular location">
    <subcellularLocation>
        <location evidence="1">Membrane</location>
        <topology evidence="1">Multi-pass membrane protein</topology>
    </subcellularLocation>
</comment>
<dbReference type="Pfam" id="PF02674">
    <property type="entry name" value="Colicin_V"/>
    <property type="match status" value="1"/>
</dbReference>
<comment type="caution">
    <text evidence="6">The sequence shown here is derived from an EMBL/GenBank/DDBJ whole genome shotgun (WGS) entry which is preliminary data.</text>
</comment>
<evidence type="ECO:0000256" key="1">
    <source>
        <dbReference type="ARBA" id="ARBA00004141"/>
    </source>
</evidence>
<keyword evidence="3 5" id="KW-1133">Transmembrane helix</keyword>
<dbReference type="GO" id="GO:0016020">
    <property type="term" value="C:membrane"/>
    <property type="evidence" value="ECO:0007669"/>
    <property type="project" value="UniProtKB-SubCell"/>
</dbReference>
<evidence type="ECO:0000256" key="2">
    <source>
        <dbReference type="ARBA" id="ARBA00022692"/>
    </source>
</evidence>
<proteinExistence type="predicted"/>
<dbReference type="InterPro" id="IPR003825">
    <property type="entry name" value="Colicin-V_CvpA"/>
</dbReference>
<dbReference type="RefSeq" id="WP_194182717.1">
    <property type="nucleotide sequence ID" value="NZ_JADGIK010000004.1"/>
</dbReference>
<keyword evidence="4 5" id="KW-0472">Membrane</keyword>
<reference evidence="6" key="1">
    <citation type="submission" date="2020-10" db="EMBL/GenBank/DDBJ databases">
        <authorList>
            <person name="Lu T."/>
            <person name="Wang Q."/>
            <person name="Han X."/>
        </authorList>
    </citation>
    <scope>NUCLEOTIDE SEQUENCE</scope>
    <source>
        <strain evidence="6">WQ 117</strain>
    </source>
</reference>
<evidence type="ECO:0000256" key="3">
    <source>
        <dbReference type="ARBA" id="ARBA00022989"/>
    </source>
</evidence>
<dbReference type="AlphaFoldDB" id="A0A8J7FNS5"/>
<dbReference type="PANTHER" id="PTHR37306">
    <property type="entry name" value="COLICIN V PRODUCTION PROTEIN"/>
    <property type="match status" value="1"/>
</dbReference>
<keyword evidence="2 5" id="KW-0812">Transmembrane</keyword>
<protein>
    <submittedName>
        <fullName evidence="6">CvpA family protein</fullName>
    </submittedName>
</protein>
<name>A0A8J7FNS5_9FLAO</name>
<feature type="transmembrane region" description="Helical" evidence="5">
    <location>
        <begin position="6"/>
        <end position="27"/>
    </location>
</feature>
<dbReference type="Proteomes" id="UP000608754">
    <property type="component" value="Unassembled WGS sequence"/>
</dbReference>
<feature type="transmembrane region" description="Helical" evidence="5">
    <location>
        <begin position="63"/>
        <end position="85"/>
    </location>
</feature>
<evidence type="ECO:0000256" key="5">
    <source>
        <dbReference type="SAM" id="Phobius"/>
    </source>
</evidence>
<evidence type="ECO:0000313" key="6">
    <source>
        <dbReference type="EMBL" id="MBF0597165.1"/>
    </source>
</evidence>
<feature type="transmembrane region" description="Helical" evidence="5">
    <location>
        <begin position="106"/>
        <end position="128"/>
    </location>
</feature>
<accession>A0A8J7FNS5</accession>
<dbReference type="GO" id="GO:0009403">
    <property type="term" value="P:toxin biosynthetic process"/>
    <property type="evidence" value="ECO:0007669"/>
    <property type="project" value="InterPro"/>
</dbReference>